<evidence type="ECO:0000313" key="2">
    <source>
        <dbReference type="Proteomes" id="UP001458880"/>
    </source>
</evidence>
<dbReference type="EMBL" id="JASPKY010000833">
    <property type="protein sequence ID" value="KAK9681220.1"/>
    <property type="molecule type" value="Genomic_DNA"/>
</dbReference>
<name>A0AAW1HWP8_POPJA</name>
<protein>
    <submittedName>
        <fullName evidence="1">Uncharacterized protein</fullName>
    </submittedName>
</protein>
<organism evidence="1 2">
    <name type="scientific">Popillia japonica</name>
    <name type="common">Japanese beetle</name>
    <dbReference type="NCBI Taxonomy" id="7064"/>
    <lineage>
        <taxon>Eukaryota</taxon>
        <taxon>Metazoa</taxon>
        <taxon>Ecdysozoa</taxon>
        <taxon>Arthropoda</taxon>
        <taxon>Hexapoda</taxon>
        <taxon>Insecta</taxon>
        <taxon>Pterygota</taxon>
        <taxon>Neoptera</taxon>
        <taxon>Endopterygota</taxon>
        <taxon>Coleoptera</taxon>
        <taxon>Polyphaga</taxon>
        <taxon>Scarabaeiformia</taxon>
        <taxon>Scarabaeidae</taxon>
        <taxon>Rutelinae</taxon>
        <taxon>Popillia</taxon>
    </lineage>
</organism>
<evidence type="ECO:0000313" key="1">
    <source>
        <dbReference type="EMBL" id="KAK9681220.1"/>
    </source>
</evidence>
<proteinExistence type="predicted"/>
<gene>
    <name evidence="1" type="ORF">QE152_g38485</name>
</gene>
<reference evidence="1 2" key="1">
    <citation type="journal article" date="2024" name="BMC Genomics">
        <title>De novo assembly and annotation of Popillia japonica's genome with initial clues to its potential as an invasive pest.</title>
        <authorList>
            <person name="Cucini C."/>
            <person name="Boschi S."/>
            <person name="Funari R."/>
            <person name="Cardaioli E."/>
            <person name="Iannotti N."/>
            <person name="Marturano G."/>
            <person name="Paoli F."/>
            <person name="Bruttini M."/>
            <person name="Carapelli A."/>
            <person name="Frati F."/>
            <person name="Nardi F."/>
        </authorList>
    </citation>
    <scope>NUCLEOTIDE SEQUENCE [LARGE SCALE GENOMIC DNA]</scope>
    <source>
        <strain evidence="1">DMR45628</strain>
    </source>
</reference>
<dbReference type="AlphaFoldDB" id="A0AAW1HWP8"/>
<accession>A0AAW1HWP8</accession>
<sequence>MRDYCGRLPFDAVSSDGIYVAQLLYNASLLPAILYPDIQEAVTDCTERKIQIKVFCNMHNILSWKNTTTNNLQESYLTDLVVGGYGDKSVLYIGKIFHEENGN</sequence>
<dbReference type="Proteomes" id="UP001458880">
    <property type="component" value="Unassembled WGS sequence"/>
</dbReference>
<keyword evidence="2" id="KW-1185">Reference proteome</keyword>
<comment type="caution">
    <text evidence="1">The sequence shown here is derived from an EMBL/GenBank/DDBJ whole genome shotgun (WGS) entry which is preliminary data.</text>
</comment>